<dbReference type="GO" id="GO:0000183">
    <property type="term" value="P:rDNA heterochromatin formation"/>
    <property type="evidence" value="ECO:0007669"/>
    <property type="project" value="TreeGrafter"/>
</dbReference>
<evidence type="ECO:0000256" key="9">
    <source>
        <dbReference type="SAM" id="MobiDB-lite"/>
    </source>
</evidence>
<evidence type="ECO:0000256" key="8">
    <source>
        <dbReference type="RuleBase" id="RU365074"/>
    </source>
</evidence>
<evidence type="ECO:0000313" key="11">
    <source>
        <dbReference type="Proteomes" id="UP000770661"/>
    </source>
</evidence>
<dbReference type="GO" id="GO:0005730">
    <property type="term" value="C:nucleolus"/>
    <property type="evidence" value="ECO:0007669"/>
    <property type="project" value="UniProtKB-SubCell"/>
</dbReference>
<dbReference type="GO" id="GO:0006364">
    <property type="term" value="P:rRNA processing"/>
    <property type="evidence" value="ECO:0007669"/>
    <property type="project" value="UniProtKB-UniRule"/>
</dbReference>
<comment type="subcellular location">
    <subcellularLocation>
        <location evidence="1 8">Nucleus</location>
        <location evidence="1 8">Nucleolus</location>
    </subcellularLocation>
</comment>
<sequence>MEEEELVFDSNENCNEKFTKDLDVLLSNLDFSNFKTPSSGKETLDDDDDTEVNDTSNHKDSGELGSEGGQKSKSLRKKRKKMENGKTSQMKIDKKHNSSNGGEGSISPVKKGSKFNRDRIAKLLEEAATMEREKPSPPAAPDTLKERMEGRLKAARFRMVNQELYTKNSTEARQLFKRDPAAFAIYHQGYQAQVRQWPVNPLDLITKWLSKK</sequence>
<keyword evidence="3 8" id="KW-0698">rRNA processing</keyword>
<evidence type="ECO:0000256" key="6">
    <source>
        <dbReference type="ARBA" id="ARBA00022691"/>
    </source>
</evidence>
<keyword evidence="11" id="KW-1185">Reference proteome</keyword>
<dbReference type="GO" id="GO:0005677">
    <property type="term" value="C:chromatin silencing complex"/>
    <property type="evidence" value="ECO:0007669"/>
    <property type="project" value="TreeGrafter"/>
</dbReference>
<dbReference type="OrthoDB" id="10258825at2759"/>
<protein>
    <recommendedName>
        <fullName evidence="8">Ribosomal RNA-processing protein 8</fullName>
        <ecNumber evidence="8">2.1.1.-</ecNumber>
    </recommendedName>
</protein>
<keyword evidence="4 8" id="KW-0489">Methyltransferase</keyword>
<dbReference type="Proteomes" id="UP000770661">
    <property type="component" value="Unassembled WGS sequence"/>
</dbReference>
<organism evidence="10 11">
    <name type="scientific">Chionoecetes opilio</name>
    <name type="common">Atlantic snow crab</name>
    <name type="synonym">Cancer opilio</name>
    <dbReference type="NCBI Taxonomy" id="41210"/>
    <lineage>
        <taxon>Eukaryota</taxon>
        <taxon>Metazoa</taxon>
        <taxon>Ecdysozoa</taxon>
        <taxon>Arthropoda</taxon>
        <taxon>Crustacea</taxon>
        <taxon>Multicrustacea</taxon>
        <taxon>Malacostraca</taxon>
        <taxon>Eumalacostraca</taxon>
        <taxon>Eucarida</taxon>
        <taxon>Decapoda</taxon>
        <taxon>Pleocyemata</taxon>
        <taxon>Brachyura</taxon>
        <taxon>Eubrachyura</taxon>
        <taxon>Majoidea</taxon>
        <taxon>Majidae</taxon>
        <taxon>Chionoecetes</taxon>
    </lineage>
</organism>
<proteinExistence type="inferred from homology"/>
<evidence type="ECO:0000256" key="3">
    <source>
        <dbReference type="ARBA" id="ARBA00022552"/>
    </source>
</evidence>
<evidence type="ECO:0000256" key="4">
    <source>
        <dbReference type="ARBA" id="ARBA00022603"/>
    </source>
</evidence>
<gene>
    <name evidence="10" type="primary">Rrp8</name>
    <name evidence="10" type="ORF">GWK47_045234</name>
</gene>
<dbReference type="GO" id="GO:0008168">
    <property type="term" value="F:methyltransferase activity"/>
    <property type="evidence" value="ECO:0007669"/>
    <property type="project" value="UniProtKB-KW"/>
</dbReference>
<dbReference type="AlphaFoldDB" id="A0A8J4YD34"/>
<dbReference type="Pfam" id="PF05148">
    <property type="entry name" value="Methyltransf_8"/>
    <property type="match status" value="1"/>
</dbReference>
<dbReference type="GO" id="GO:0032259">
    <property type="term" value="P:methylation"/>
    <property type="evidence" value="ECO:0007669"/>
    <property type="project" value="UniProtKB-KW"/>
</dbReference>
<comment type="similarity">
    <text evidence="2 8">Belongs to the methyltransferase superfamily. RRP8 family.</text>
</comment>
<name>A0A8J4YD34_CHIOP</name>
<keyword evidence="7 8" id="KW-0539">Nucleus</keyword>
<comment type="caution">
    <text evidence="10">The sequence shown here is derived from an EMBL/GenBank/DDBJ whole genome shotgun (WGS) entry which is preliminary data.</text>
</comment>
<dbReference type="PANTHER" id="PTHR12787">
    <property type="entry name" value="RIBOSOMAL RNA-PROCESSING PROTEIN 8"/>
    <property type="match status" value="1"/>
</dbReference>
<dbReference type="Gene3D" id="1.10.10.2150">
    <property type="entry name" value="Ribosomal RNA-processing protein 8, N-terminal domain"/>
    <property type="match status" value="1"/>
</dbReference>
<evidence type="ECO:0000256" key="1">
    <source>
        <dbReference type="ARBA" id="ARBA00004604"/>
    </source>
</evidence>
<dbReference type="FunFam" id="1.10.10.2150:FF:000001">
    <property type="entry name" value="Ribosomal RNA-processing protein 8"/>
    <property type="match status" value="1"/>
</dbReference>
<dbReference type="InterPro" id="IPR007823">
    <property type="entry name" value="RRP8"/>
</dbReference>
<evidence type="ECO:0000256" key="5">
    <source>
        <dbReference type="ARBA" id="ARBA00022679"/>
    </source>
</evidence>
<accession>A0A8J4YD34</accession>
<feature type="region of interest" description="Disordered" evidence="9">
    <location>
        <begin position="31"/>
        <end position="120"/>
    </location>
</feature>
<feature type="compositionally biased region" description="Polar residues" evidence="9">
    <location>
        <begin position="31"/>
        <end position="41"/>
    </location>
</feature>
<evidence type="ECO:0000256" key="7">
    <source>
        <dbReference type="ARBA" id="ARBA00023242"/>
    </source>
</evidence>
<evidence type="ECO:0000256" key="2">
    <source>
        <dbReference type="ARBA" id="ARBA00006301"/>
    </source>
</evidence>
<dbReference type="EC" id="2.1.1.-" evidence="8"/>
<dbReference type="EMBL" id="JACEEZ010010128">
    <property type="protein sequence ID" value="KAG0722024.1"/>
    <property type="molecule type" value="Genomic_DNA"/>
</dbReference>
<keyword evidence="6 8" id="KW-0949">S-adenosyl-L-methionine</keyword>
<dbReference type="InterPro" id="IPR042036">
    <property type="entry name" value="RRP8_N"/>
</dbReference>
<dbReference type="GO" id="GO:0033553">
    <property type="term" value="C:rDNA heterochromatin"/>
    <property type="evidence" value="ECO:0007669"/>
    <property type="project" value="TreeGrafter"/>
</dbReference>
<dbReference type="GO" id="GO:0042149">
    <property type="term" value="P:cellular response to glucose starvation"/>
    <property type="evidence" value="ECO:0007669"/>
    <property type="project" value="TreeGrafter"/>
</dbReference>
<reference evidence="10" key="1">
    <citation type="submission" date="2020-07" db="EMBL/GenBank/DDBJ databases">
        <title>The High-quality genome of the commercially important snow crab, Chionoecetes opilio.</title>
        <authorList>
            <person name="Jeong J.-H."/>
            <person name="Ryu S."/>
        </authorList>
    </citation>
    <scope>NUCLEOTIDE SEQUENCE</scope>
    <source>
        <strain evidence="10">MADBK_172401_WGS</strain>
        <tissue evidence="10">Digestive gland</tissue>
    </source>
</reference>
<evidence type="ECO:0000313" key="10">
    <source>
        <dbReference type="EMBL" id="KAG0722024.1"/>
    </source>
</evidence>
<dbReference type="GO" id="GO:0046015">
    <property type="term" value="P:regulation of transcription by glucose"/>
    <property type="evidence" value="ECO:0007669"/>
    <property type="project" value="TreeGrafter"/>
</dbReference>
<comment type="function">
    <text evidence="8">Probable methyltransferase required to silence rDNA.</text>
</comment>
<dbReference type="PANTHER" id="PTHR12787:SF0">
    <property type="entry name" value="RIBOSOMAL RNA-PROCESSING PROTEIN 8"/>
    <property type="match status" value="1"/>
</dbReference>
<keyword evidence="5 8" id="KW-0808">Transferase</keyword>